<keyword evidence="1" id="KW-0812">Transmembrane</keyword>
<name>A0ABS4PZT3_9PSEU</name>
<feature type="transmembrane region" description="Helical" evidence="1">
    <location>
        <begin position="221"/>
        <end position="239"/>
    </location>
</feature>
<evidence type="ECO:0000313" key="2">
    <source>
        <dbReference type="EMBL" id="MBP2184374.1"/>
    </source>
</evidence>
<evidence type="ECO:0000256" key="1">
    <source>
        <dbReference type="SAM" id="Phobius"/>
    </source>
</evidence>
<proteinExistence type="predicted"/>
<gene>
    <name evidence="2" type="ORF">JOM49_005900</name>
</gene>
<keyword evidence="1" id="KW-1133">Transmembrane helix</keyword>
<feature type="transmembrane region" description="Helical" evidence="1">
    <location>
        <begin position="20"/>
        <end position="40"/>
    </location>
</feature>
<protein>
    <recommendedName>
        <fullName evidence="4">PAP2 superfamily protein</fullName>
    </recommendedName>
</protein>
<accession>A0ABS4PZT3</accession>
<keyword evidence="3" id="KW-1185">Reference proteome</keyword>
<sequence>MERMNSVSTPPALVDRNAWFPGRVIGGAALVLGPLVWWAGLLLRYLALHSGAFTAEQLAEFARQPFAVPSQLAAYLANPALVTAGYACFAAGALLLWPAFVTLARVVAARAPVLARWGGTLVVLGLFGRLYFAGVDQTAFHLAASQGLDRANEFVAANYAGISYGPWRVGVTASACQYLGMLLLAIGAFRSGTFGLGRCLVLLWAGTLWGGVLKAVHLADLFEYGALCLVLVPLGVRVLRDRVAELRAEPCPGGEVRTLRFLSW</sequence>
<dbReference type="Proteomes" id="UP000741013">
    <property type="component" value="Unassembled WGS sequence"/>
</dbReference>
<keyword evidence="1" id="KW-0472">Membrane</keyword>
<comment type="caution">
    <text evidence="2">The sequence shown here is derived from an EMBL/GenBank/DDBJ whole genome shotgun (WGS) entry which is preliminary data.</text>
</comment>
<dbReference type="EMBL" id="JAGGMS010000001">
    <property type="protein sequence ID" value="MBP2184374.1"/>
    <property type="molecule type" value="Genomic_DNA"/>
</dbReference>
<evidence type="ECO:0000313" key="3">
    <source>
        <dbReference type="Proteomes" id="UP000741013"/>
    </source>
</evidence>
<feature type="transmembrane region" description="Helical" evidence="1">
    <location>
        <begin position="169"/>
        <end position="189"/>
    </location>
</feature>
<feature type="transmembrane region" description="Helical" evidence="1">
    <location>
        <begin position="80"/>
        <end position="101"/>
    </location>
</feature>
<feature type="transmembrane region" description="Helical" evidence="1">
    <location>
        <begin position="113"/>
        <end position="132"/>
    </location>
</feature>
<reference evidence="2 3" key="1">
    <citation type="submission" date="2021-03" db="EMBL/GenBank/DDBJ databases">
        <title>Sequencing the genomes of 1000 actinobacteria strains.</title>
        <authorList>
            <person name="Klenk H.-P."/>
        </authorList>
    </citation>
    <scope>NUCLEOTIDE SEQUENCE [LARGE SCALE GENOMIC DNA]</scope>
    <source>
        <strain evidence="2 3">DSM 45510</strain>
    </source>
</reference>
<organism evidence="2 3">
    <name type="scientific">Amycolatopsis magusensis</name>
    <dbReference type="NCBI Taxonomy" id="882444"/>
    <lineage>
        <taxon>Bacteria</taxon>
        <taxon>Bacillati</taxon>
        <taxon>Actinomycetota</taxon>
        <taxon>Actinomycetes</taxon>
        <taxon>Pseudonocardiales</taxon>
        <taxon>Pseudonocardiaceae</taxon>
        <taxon>Amycolatopsis</taxon>
    </lineage>
</organism>
<evidence type="ECO:0008006" key="4">
    <source>
        <dbReference type="Google" id="ProtNLM"/>
    </source>
</evidence>
<feature type="transmembrane region" description="Helical" evidence="1">
    <location>
        <begin position="196"/>
        <end position="215"/>
    </location>
</feature>